<reference evidence="7" key="1">
    <citation type="submission" date="2021-01" db="EMBL/GenBank/DDBJ databases">
        <authorList>
            <person name="Corre E."/>
            <person name="Pelletier E."/>
            <person name="Niang G."/>
            <person name="Scheremetjew M."/>
            <person name="Finn R."/>
            <person name="Kale V."/>
            <person name="Holt S."/>
            <person name="Cochrane G."/>
            <person name="Meng A."/>
            <person name="Brown T."/>
            <person name="Cohen L."/>
        </authorList>
    </citation>
    <scope>NUCLEOTIDE SEQUENCE</scope>
    <source>
        <strain evidence="7">WS</strain>
    </source>
</reference>
<dbReference type="EC" id="5.4.99.-" evidence="4"/>
<dbReference type="GO" id="GO:0003723">
    <property type="term" value="F:RNA binding"/>
    <property type="evidence" value="ECO:0007669"/>
    <property type="project" value="InterPro"/>
</dbReference>
<dbReference type="InterPro" id="IPR020103">
    <property type="entry name" value="PsdUridine_synth_cat_dom_sf"/>
</dbReference>
<dbReference type="NCBIfam" id="TIGR00005">
    <property type="entry name" value="rluA_subfam"/>
    <property type="match status" value="1"/>
</dbReference>
<sequence>MDLSSMKPSSNNRRKRKQKNLDPLTDLYAQEDTMDFQLANNNVSGNTVDMSTKQKKSQEKKVRQGGNRSGTQRVTSAHQDAHKIRIVYEDDDILVVHKPRFIACHPSTSHTKDTLVQQVIGHLGGDRELLSNLDCTPEVDRPGIVHRIDWQTSGLLIMAKNTAAHLNLKEQFQKHTIKRTYYCLTHNHFRDAQGVIDVSIGRHHSNPSKRVPLTDALTKKKQTFKDAFTKYKVLQLFTDGSGRNKYSLVRCNLKTGRTHQIRVHLTHVGRPLVGDKLYGSKKQPFQQGAQVLHAKSLGFVHPTTGKEMSFDSELPSYFAEILKGLKEVKVDDRDIL</sequence>
<evidence type="ECO:0000256" key="5">
    <source>
        <dbReference type="SAM" id="MobiDB-lite"/>
    </source>
</evidence>
<feature type="compositionally biased region" description="Polar residues" evidence="5">
    <location>
        <begin position="1"/>
        <end position="11"/>
    </location>
</feature>
<evidence type="ECO:0000313" key="7">
    <source>
        <dbReference type="EMBL" id="CAD9078768.1"/>
    </source>
</evidence>
<accession>A0A7S1KPF0</accession>
<evidence type="ECO:0000256" key="4">
    <source>
        <dbReference type="RuleBase" id="RU362028"/>
    </source>
</evidence>
<comment type="similarity">
    <text evidence="1 4">Belongs to the pseudouridine synthase RluA family.</text>
</comment>
<dbReference type="AlphaFoldDB" id="A0A7S1KPF0"/>
<dbReference type="InterPro" id="IPR006224">
    <property type="entry name" value="PsdUridine_synth_RluA-like_CS"/>
</dbReference>
<dbReference type="InterPro" id="IPR050188">
    <property type="entry name" value="RluA_PseudoU_synthase"/>
</dbReference>
<dbReference type="InterPro" id="IPR006145">
    <property type="entry name" value="PsdUridine_synth_RsuA/RluA"/>
</dbReference>
<protein>
    <recommendedName>
        <fullName evidence="4">Pseudouridine synthase</fullName>
        <ecNumber evidence="4">5.4.99.-</ecNumber>
    </recommendedName>
</protein>
<dbReference type="PROSITE" id="PS01129">
    <property type="entry name" value="PSI_RLU"/>
    <property type="match status" value="1"/>
</dbReference>
<name>A0A7S1KPF0_9EUKA</name>
<evidence type="ECO:0000259" key="6">
    <source>
        <dbReference type="Pfam" id="PF00849"/>
    </source>
</evidence>
<evidence type="ECO:0000256" key="3">
    <source>
        <dbReference type="PIRSR" id="PIRSR606225-1"/>
    </source>
</evidence>
<dbReference type="GO" id="GO:0009982">
    <property type="term" value="F:pseudouridine synthase activity"/>
    <property type="evidence" value="ECO:0007669"/>
    <property type="project" value="InterPro"/>
</dbReference>
<dbReference type="PANTHER" id="PTHR21600:SF44">
    <property type="entry name" value="RIBOSOMAL LARGE SUBUNIT PSEUDOURIDINE SYNTHASE D"/>
    <property type="match status" value="1"/>
</dbReference>
<gene>
    <name evidence="7" type="ORF">PCOS0759_LOCUS2000</name>
</gene>
<dbReference type="SUPFAM" id="SSF55120">
    <property type="entry name" value="Pseudouridine synthase"/>
    <property type="match status" value="1"/>
</dbReference>
<feature type="compositionally biased region" description="Polar residues" evidence="5">
    <location>
        <begin position="41"/>
        <end position="51"/>
    </location>
</feature>
<comment type="function">
    <text evidence="4">Responsible for synthesis of pseudouridine from uracil.</text>
</comment>
<dbReference type="CDD" id="cd02869">
    <property type="entry name" value="PseudoU_synth_RluA_like"/>
    <property type="match status" value="1"/>
</dbReference>
<proteinExistence type="inferred from homology"/>
<feature type="compositionally biased region" description="Polar residues" evidence="5">
    <location>
        <begin position="69"/>
        <end position="78"/>
    </location>
</feature>
<feature type="region of interest" description="Disordered" evidence="5">
    <location>
        <begin position="1"/>
        <end position="22"/>
    </location>
</feature>
<evidence type="ECO:0000256" key="2">
    <source>
        <dbReference type="ARBA" id="ARBA00023235"/>
    </source>
</evidence>
<keyword evidence="2 4" id="KW-0413">Isomerase</keyword>
<comment type="catalytic activity">
    <reaction evidence="4">
        <text>a uridine in RNA = a pseudouridine in RNA</text>
        <dbReference type="Rhea" id="RHEA:48348"/>
        <dbReference type="Rhea" id="RHEA-COMP:12068"/>
        <dbReference type="Rhea" id="RHEA-COMP:12069"/>
        <dbReference type="ChEBI" id="CHEBI:65314"/>
        <dbReference type="ChEBI" id="CHEBI:65315"/>
    </reaction>
</comment>
<dbReference type="Gene3D" id="3.30.2350.10">
    <property type="entry name" value="Pseudouridine synthase"/>
    <property type="match status" value="1"/>
</dbReference>
<feature type="active site" evidence="3">
    <location>
        <position position="149"/>
    </location>
</feature>
<dbReference type="PANTHER" id="PTHR21600">
    <property type="entry name" value="MITOCHONDRIAL RNA PSEUDOURIDINE SYNTHASE"/>
    <property type="match status" value="1"/>
</dbReference>
<feature type="region of interest" description="Disordered" evidence="5">
    <location>
        <begin position="41"/>
        <end position="79"/>
    </location>
</feature>
<dbReference type="GO" id="GO:0000455">
    <property type="term" value="P:enzyme-directed rRNA pseudouridine synthesis"/>
    <property type="evidence" value="ECO:0007669"/>
    <property type="project" value="TreeGrafter"/>
</dbReference>
<dbReference type="InterPro" id="IPR006225">
    <property type="entry name" value="PsdUridine_synth_RluC/D"/>
</dbReference>
<organism evidence="7">
    <name type="scientific">Percolomonas cosmopolitus</name>
    <dbReference type="NCBI Taxonomy" id="63605"/>
    <lineage>
        <taxon>Eukaryota</taxon>
        <taxon>Discoba</taxon>
        <taxon>Heterolobosea</taxon>
        <taxon>Tetramitia</taxon>
        <taxon>Eutetramitia</taxon>
        <taxon>Percolomonadidae</taxon>
        <taxon>Percolomonas</taxon>
    </lineage>
</organism>
<evidence type="ECO:0000256" key="1">
    <source>
        <dbReference type="ARBA" id="ARBA00010876"/>
    </source>
</evidence>
<feature type="domain" description="Pseudouridine synthase RsuA/RluA-like" evidence="6">
    <location>
        <begin position="92"/>
        <end position="267"/>
    </location>
</feature>
<dbReference type="Pfam" id="PF00849">
    <property type="entry name" value="PseudoU_synth_2"/>
    <property type="match status" value="1"/>
</dbReference>
<dbReference type="EMBL" id="HBGD01002395">
    <property type="protein sequence ID" value="CAD9078768.1"/>
    <property type="molecule type" value="Transcribed_RNA"/>
</dbReference>